<evidence type="ECO:0000256" key="2">
    <source>
        <dbReference type="ARBA" id="ARBA00022679"/>
    </source>
</evidence>
<dbReference type="eggNOG" id="COG0742">
    <property type="taxonomic scope" value="Bacteria"/>
</dbReference>
<keyword evidence="2" id="KW-0808">Transferase</keyword>
<organism evidence="3 4">
    <name type="scientific">Candidatus Odyssella acanthamoebae</name>
    <dbReference type="NCBI Taxonomy" id="91604"/>
    <lineage>
        <taxon>Bacteria</taxon>
        <taxon>Pseudomonadati</taxon>
        <taxon>Pseudomonadota</taxon>
        <taxon>Alphaproteobacteria</taxon>
        <taxon>Holosporales</taxon>
        <taxon>Candidatus Paracaedibacteraceae</taxon>
        <taxon>Candidatus Odyssella</taxon>
    </lineage>
</organism>
<dbReference type="CDD" id="cd02440">
    <property type="entry name" value="AdoMet_MTases"/>
    <property type="match status" value="1"/>
</dbReference>
<gene>
    <name evidence="3" type="ORF">ID47_09800</name>
</gene>
<dbReference type="PIRSF" id="PIRSF004553">
    <property type="entry name" value="CHP00095"/>
    <property type="match status" value="1"/>
</dbReference>
<dbReference type="InterPro" id="IPR029063">
    <property type="entry name" value="SAM-dependent_MTases_sf"/>
</dbReference>
<evidence type="ECO:0008006" key="5">
    <source>
        <dbReference type="Google" id="ProtNLM"/>
    </source>
</evidence>
<dbReference type="HOGENOM" id="CLU_075826_1_1_5"/>
<proteinExistence type="predicted"/>
<dbReference type="InterPro" id="IPR004398">
    <property type="entry name" value="RNA_MeTrfase_RsmD"/>
</dbReference>
<keyword evidence="1" id="KW-0489">Methyltransferase</keyword>
<dbReference type="GO" id="GO:0008168">
    <property type="term" value="F:methyltransferase activity"/>
    <property type="evidence" value="ECO:0007669"/>
    <property type="project" value="UniProtKB-KW"/>
</dbReference>
<evidence type="ECO:0000256" key="1">
    <source>
        <dbReference type="ARBA" id="ARBA00022603"/>
    </source>
</evidence>
<dbReference type="RefSeq" id="WP_038465833.1">
    <property type="nucleotide sequence ID" value="NZ_CP008941.1"/>
</dbReference>
<dbReference type="PANTHER" id="PTHR43542">
    <property type="entry name" value="METHYLTRANSFERASE"/>
    <property type="match status" value="1"/>
</dbReference>
<dbReference type="SUPFAM" id="SSF53335">
    <property type="entry name" value="S-adenosyl-L-methionine-dependent methyltransferases"/>
    <property type="match status" value="1"/>
</dbReference>
<dbReference type="STRING" id="91604.ID47_09800"/>
<dbReference type="Gene3D" id="3.40.50.150">
    <property type="entry name" value="Vaccinia Virus protein VP39"/>
    <property type="match status" value="1"/>
</dbReference>
<dbReference type="Proteomes" id="UP000028926">
    <property type="component" value="Chromosome"/>
</dbReference>
<keyword evidence="4" id="KW-1185">Reference proteome</keyword>
<dbReference type="AlphaFoldDB" id="A0A077AUX1"/>
<dbReference type="OrthoDB" id="9803017at2"/>
<sequence length="185" mass="20740">MRIIGGKNRGRKLTLPDEAYTRPTTDRIREAVFNILTHHPEVKLQGSQVLDGFAGSGAMGLEALSRGAIHVTFVEQQVGVAKILQKNIEVLADKSQIELIRGDLMKIKRASQPMDLIFLDPPYGKGLEFTAIPYLQTQGWINKNTIIIYETDVRTDLTPLLSMIVIIDERVYGAIKICFLRPHNT</sequence>
<accession>A0A077AUX1</accession>
<dbReference type="InterPro" id="IPR002052">
    <property type="entry name" value="DNA_methylase_N6_adenine_CS"/>
</dbReference>
<dbReference type="Pfam" id="PF03602">
    <property type="entry name" value="Cons_hypoth95"/>
    <property type="match status" value="1"/>
</dbReference>
<dbReference type="EMBL" id="CP008941">
    <property type="protein sequence ID" value="AIK96957.1"/>
    <property type="molecule type" value="Genomic_DNA"/>
</dbReference>
<dbReference type="GO" id="GO:0031167">
    <property type="term" value="P:rRNA methylation"/>
    <property type="evidence" value="ECO:0007669"/>
    <property type="project" value="InterPro"/>
</dbReference>
<dbReference type="PROSITE" id="PS00092">
    <property type="entry name" value="N6_MTASE"/>
    <property type="match status" value="1"/>
</dbReference>
<evidence type="ECO:0000313" key="4">
    <source>
        <dbReference type="Proteomes" id="UP000028926"/>
    </source>
</evidence>
<protein>
    <recommendedName>
        <fullName evidence="5">16S rRNA (Guanine(966)-N(2))-methyltransferase RsmD</fullName>
    </recommendedName>
</protein>
<dbReference type="KEGG" id="paca:ID47_09800"/>
<dbReference type="GO" id="GO:0003676">
    <property type="term" value="F:nucleic acid binding"/>
    <property type="evidence" value="ECO:0007669"/>
    <property type="project" value="InterPro"/>
</dbReference>
<evidence type="ECO:0000313" key="3">
    <source>
        <dbReference type="EMBL" id="AIK96957.1"/>
    </source>
</evidence>
<dbReference type="PANTHER" id="PTHR43542:SF1">
    <property type="entry name" value="METHYLTRANSFERASE"/>
    <property type="match status" value="1"/>
</dbReference>
<name>A0A077AUX1_9PROT</name>
<dbReference type="NCBIfam" id="TIGR00095">
    <property type="entry name" value="16S rRNA (guanine(966)-N(2))-methyltransferase RsmD"/>
    <property type="match status" value="1"/>
</dbReference>
<reference evidence="3 4" key="1">
    <citation type="submission" date="2014-07" db="EMBL/GenBank/DDBJ databases">
        <title>Comparative genomic insights into amoeba endosymbionts belonging to the families of Holosporaceae and Candidatus Midichloriaceae within Rickettsiales.</title>
        <authorList>
            <person name="Wang Z."/>
            <person name="Wu M."/>
        </authorList>
    </citation>
    <scope>NUCLEOTIDE SEQUENCE [LARGE SCALE GENOMIC DNA]</scope>
    <source>
        <strain evidence="3">PRA3</strain>
    </source>
</reference>